<evidence type="ECO:0000313" key="1">
    <source>
        <dbReference type="EMBL" id="MPC75272.1"/>
    </source>
</evidence>
<organism evidence="1 2">
    <name type="scientific">Portunus trituberculatus</name>
    <name type="common">Swimming crab</name>
    <name type="synonym">Neptunus trituberculatus</name>
    <dbReference type="NCBI Taxonomy" id="210409"/>
    <lineage>
        <taxon>Eukaryota</taxon>
        <taxon>Metazoa</taxon>
        <taxon>Ecdysozoa</taxon>
        <taxon>Arthropoda</taxon>
        <taxon>Crustacea</taxon>
        <taxon>Multicrustacea</taxon>
        <taxon>Malacostraca</taxon>
        <taxon>Eumalacostraca</taxon>
        <taxon>Eucarida</taxon>
        <taxon>Decapoda</taxon>
        <taxon>Pleocyemata</taxon>
        <taxon>Brachyura</taxon>
        <taxon>Eubrachyura</taxon>
        <taxon>Portunoidea</taxon>
        <taxon>Portunidae</taxon>
        <taxon>Portuninae</taxon>
        <taxon>Portunus</taxon>
    </lineage>
</organism>
<dbReference type="OrthoDB" id="6372629at2759"/>
<sequence length="112" mass="12851">MCKERAGLRQEESNLILRGRQELEKSHQVYHRYQQHQDAQGLKTVSLAYFSLALTLSHNTTRKVRKSDVTLTGRPMQQSVCVPPWLALSPTPLEIGHLWVFSADKRCSYCVP</sequence>
<keyword evidence="2" id="KW-1185">Reference proteome</keyword>
<evidence type="ECO:0000313" key="2">
    <source>
        <dbReference type="Proteomes" id="UP000324222"/>
    </source>
</evidence>
<dbReference type="Proteomes" id="UP000324222">
    <property type="component" value="Unassembled WGS sequence"/>
</dbReference>
<dbReference type="AlphaFoldDB" id="A0A5B7HV50"/>
<protein>
    <submittedName>
        <fullName evidence="1">Uncharacterized protein</fullName>
    </submittedName>
</protein>
<name>A0A5B7HV50_PORTR</name>
<proteinExistence type="predicted"/>
<accession>A0A5B7HV50</accession>
<reference evidence="1 2" key="1">
    <citation type="submission" date="2019-05" db="EMBL/GenBank/DDBJ databases">
        <title>Another draft genome of Portunus trituberculatus and its Hox gene families provides insights of decapod evolution.</title>
        <authorList>
            <person name="Jeong J.-H."/>
            <person name="Song I."/>
            <person name="Kim S."/>
            <person name="Choi T."/>
            <person name="Kim D."/>
            <person name="Ryu S."/>
            <person name="Kim W."/>
        </authorList>
    </citation>
    <scope>NUCLEOTIDE SEQUENCE [LARGE SCALE GENOMIC DNA]</scope>
    <source>
        <tissue evidence="1">Muscle</tissue>
    </source>
</reference>
<gene>
    <name evidence="1" type="ORF">E2C01_069657</name>
</gene>
<comment type="caution">
    <text evidence="1">The sequence shown here is derived from an EMBL/GenBank/DDBJ whole genome shotgun (WGS) entry which is preliminary data.</text>
</comment>
<dbReference type="EMBL" id="VSRR010040735">
    <property type="protein sequence ID" value="MPC75272.1"/>
    <property type="molecule type" value="Genomic_DNA"/>
</dbReference>